<dbReference type="SUPFAM" id="SSF55729">
    <property type="entry name" value="Acyl-CoA N-acyltransferases (Nat)"/>
    <property type="match status" value="1"/>
</dbReference>
<dbReference type="RefSeq" id="WP_012132412.1">
    <property type="nucleotide sequence ID" value="NZ_ABTEQQ020000001.1"/>
</dbReference>
<dbReference type="AlphaFoldDB" id="A0A381H344"/>
<dbReference type="Pfam" id="PF13302">
    <property type="entry name" value="Acetyltransf_3"/>
    <property type="match status" value="1"/>
</dbReference>
<evidence type="ECO:0000313" key="3">
    <source>
        <dbReference type="EMBL" id="RSC18334.1"/>
    </source>
</evidence>
<dbReference type="GO" id="GO:0008999">
    <property type="term" value="F:protein-N-terminal-alanine acetyltransferase activity"/>
    <property type="evidence" value="ECO:0007669"/>
    <property type="project" value="TreeGrafter"/>
</dbReference>
<feature type="domain" description="N-acetyltransferase" evidence="1">
    <location>
        <begin position="34"/>
        <end position="201"/>
    </location>
</feature>
<evidence type="ECO:0000313" key="2">
    <source>
        <dbReference type="EMBL" id="MBJ9867198.1"/>
    </source>
</evidence>
<reference evidence="3" key="2">
    <citation type="submission" date="2018-10" db="EMBL/GenBank/DDBJ databases">
        <title>FDA dAtabase for Regulatory Grade micrObial Sequences (FDA-ARGOS): Supporting development and validation of Infectious Disease Dx tests.</title>
        <authorList>
            <person name="Campos J."/>
            <person name="Goldberg B."/>
            <person name="Tallon L.J."/>
            <person name="Sadzewicz L."/>
            <person name="Zhao X."/>
            <person name="Vavikolanu K."/>
            <person name="Mehta A."/>
            <person name="Aluvathingal J."/>
            <person name="Nadendla S."/>
            <person name="Geyer C."/>
            <person name="Nandy P."/>
            <person name="Yan Y."/>
            <person name="Sichtig H."/>
        </authorList>
    </citation>
    <scope>NUCLEOTIDE SEQUENCE</scope>
    <source>
        <strain evidence="3">FDAARGOS_526</strain>
    </source>
</reference>
<dbReference type="PANTHER" id="PTHR43441:SF2">
    <property type="entry name" value="FAMILY ACETYLTRANSFERASE, PUTATIVE (AFU_ORTHOLOGUE AFUA_7G00850)-RELATED"/>
    <property type="match status" value="1"/>
</dbReference>
<dbReference type="InterPro" id="IPR051908">
    <property type="entry name" value="Ribosomal_N-acetyltransferase"/>
</dbReference>
<evidence type="ECO:0000313" key="4">
    <source>
        <dbReference type="EMBL" id="VEB83303.1"/>
    </source>
</evidence>
<dbReference type="EC" id="2.3.1.-" evidence="4"/>
<organism evidence="4 5">
    <name type="scientific">Citrobacter koseri</name>
    <name type="common">Citrobacter diversus</name>
    <dbReference type="NCBI Taxonomy" id="545"/>
    <lineage>
        <taxon>Bacteria</taxon>
        <taxon>Pseudomonadati</taxon>
        <taxon>Pseudomonadota</taxon>
        <taxon>Gammaproteobacteria</taxon>
        <taxon>Enterobacterales</taxon>
        <taxon>Enterobacteriaceae</taxon>
        <taxon>Citrobacter</taxon>
    </lineage>
</organism>
<dbReference type="PROSITE" id="PS51186">
    <property type="entry name" value="GNAT"/>
    <property type="match status" value="1"/>
</dbReference>
<dbReference type="InterPro" id="IPR000182">
    <property type="entry name" value="GNAT_dom"/>
</dbReference>
<evidence type="ECO:0000313" key="6">
    <source>
        <dbReference type="Proteomes" id="UP000282299"/>
    </source>
</evidence>
<dbReference type="GO" id="GO:1990189">
    <property type="term" value="F:protein N-terminal-serine acetyltransferase activity"/>
    <property type="evidence" value="ECO:0007669"/>
    <property type="project" value="TreeGrafter"/>
</dbReference>
<name>A0A381H344_CITKO</name>
<protein>
    <submittedName>
        <fullName evidence="2 3">N-acetyltransferase</fullName>
    </submittedName>
    <submittedName>
        <fullName evidence="4">Ribosomal N-acetyltransferase YdaF</fullName>
        <ecNumber evidence="4">2.3.1.-</ecNumber>
    </submittedName>
</protein>
<gene>
    <name evidence="4" type="primary">ydaF_1</name>
    <name evidence="3" type="ORF">EGS84_16035</name>
    <name evidence="2" type="ORF">I5687_04430</name>
    <name evidence="4" type="ORF">NCTC11075_00078</name>
</gene>
<dbReference type="OMA" id="FRKHMVI"/>
<proteinExistence type="predicted"/>
<dbReference type="EMBL" id="JADVNV010000001">
    <property type="protein sequence ID" value="MBJ9867198.1"/>
    <property type="molecule type" value="Genomic_DNA"/>
</dbReference>
<dbReference type="Proteomes" id="UP000270272">
    <property type="component" value="Chromosome"/>
</dbReference>
<dbReference type="GO" id="GO:0005737">
    <property type="term" value="C:cytoplasm"/>
    <property type="evidence" value="ECO:0007669"/>
    <property type="project" value="TreeGrafter"/>
</dbReference>
<dbReference type="EMBL" id="RKIT01000002">
    <property type="protein sequence ID" value="RSC18334.1"/>
    <property type="molecule type" value="Genomic_DNA"/>
</dbReference>
<dbReference type="Gene3D" id="3.40.630.30">
    <property type="match status" value="1"/>
</dbReference>
<keyword evidence="4" id="KW-0012">Acyltransferase</keyword>
<dbReference type="InterPro" id="IPR016181">
    <property type="entry name" value="Acyl_CoA_acyltransferase"/>
</dbReference>
<reference evidence="6" key="1">
    <citation type="submission" date="2018-10" db="EMBL/GenBank/DDBJ databases">
        <title>FDA dAtabase for Regulatory Grade micrObial Sequences (FDA-ARGOS): Supporting development and validation of Infectious Disease Dx tests.</title>
        <authorList>
            <person name="Goldberg B."/>
            <person name="Campos J."/>
            <person name="Tallon L."/>
            <person name="Sadzewicz L."/>
            <person name="Zhao X."/>
            <person name="Vavikolanu K."/>
            <person name="Mehta A."/>
            <person name="Aluvathingal J."/>
            <person name="Nadendla S."/>
            <person name="Geyer C."/>
            <person name="Nandy P."/>
            <person name="Yan Y."/>
            <person name="Sichtig H."/>
        </authorList>
    </citation>
    <scope>NUCLEOTIDE SEQUENCE [LARGE SCALE GENOMIC DNA]</scope>
    <source>
        <strain evidence="6">FDAARGOS_526</strain>
    </source>
</reference>
<dbReference type="Proteomes" id="UP000807555">
    <property type="component" value="Unassembled WGS sequence"/>
</dbReference>
<dbReference type="EMBL" id="LR134204">
    <property type="protein sequence ID" value="VEB83303.1"/>
    <property type="molecule type" value="Genomic_DNA"/>
</dbReference>
<sequence length="237" mass="27534">MKELNIFGQYVGRHLEGNLDFILPDTRQLSGRYCHLQPLATYHCDDLYQGWHSIEDPRDWTYLPDERPETRQATFDYIKRIISQGGISYYAIIENKSAKARGTLALFNIDKNNGVAEIGYVHLTPAIKRTFLSTEAIYLLLMYVFDVLKYRRCEWQTDTLNHAGMNAAERIGFRKEGILRDKQIIKSRSVDIATYSIISAEWPKISSAISVWLRTENLDERGHQIHPLRHYLAEPEV</sequence>
<accession>A0A381H344</accession>
<evidence type="ECO:0000313" key="5">
    <source>
        <dbReference type="Proteomes" id="UP000270272"/>
    </source>
</evidence>
<reference evidence="4 5" key="3">
    <citation type="submission" date="2018-12" db="EMBL/GenBank/DDBJ databases">
        <authorList>
            <consortium name="Pathogen Informatics"/>
        </authorList>
    </citation>
    <scope>NUCLEOTIDE SEQUENCE [LARGE SCALE GENOMIC DNA]</scope>
    <source>
        <strain evidence="4 5">NCTC11075</strain>
    </source>
</reference>
<dbReference type="PANTHER" id="PTHR43441">
    <property type="entry name" value="RIBOSOMAL-PROTEIN-SERINE ACETYLTRANSFERASE"/>
    <property type="match status" value="1"/>
</dbReference>
<keyword evidence="4" id="KW-0808">Transferase</keyword>
<evidence type="ECO:0000259" key="1">
    <source>
        <dbReference type="PROSITE" id="PS51186"/>
    </source>
</evidence>
<dbReference type="GeneID" id="45135603"/>
<reference evidence="2" key="4">
    <citation type="submission" date="2020-11" db="EMBL/GenBank/DDBJ databases">
        <title>Enhanced detection system for hospital associated transmission using whole genome sequencing surveillance.</title>
        <authorList>
            <person name="Harrison L.H."/>
            <person name="Van Tyne D."/>
            <person name="Marsh J.W."/>
            <person name="Griffith M.P."/>
            <person name="Snyder D.J."/>
            <person name="Cooper V.S."/>
            <person name="Mustapha M."/>
        </authorList>
    </citation>
    <scope>NUCLEOTIDE SEQUENCE</scope>
    <source>
        <strain evidence="2">CB00014</strain>
    </source>
</reference>
<dbReference type="Proteomes" id="UP000282299">
    <property type="component" value="Unassembled WGS sequence"/>
</dbReference>